<gene>
    <name evidence="2" type="ORF">ROSINTL182_06398</name>
</gene>
<dbReference type="Proteomes" id="UP000004828">
    <property type="component" value="Unassembled WGS sequence"/>
</dbReference>
<reference evidence="2 3" key="1">
    <citation type="submission" date="2009-08" db="EMBL/GenBank/DDBJ databases">
        <authorList>
            <person name="Weinstock G."/>
            <person name="Sodergren E."/>
            <person name="Clifton S."/>
            <person name="Fulton L."/>
            <person name="Fulton B."/>
            <person name="Courtney L."/>
            <person name="Fronick C."/>
            <person name="Harrison M."/>
            <person name="Strong C."/>
            <person name="Farmer C."/>
            <person name="Delahaunty K."/>
            <person name="Markovic C."/>
            <person name="Hall O."/>
            <person name="Minx P."/>
            <person name="Tomlinson C."/>
            <person name="Mitreva M."/>
            <person name="Nelson J."/>
            <person name="Hou S."/>
            <person name="Wollam A."/>
            <person name="Pepin K.H."/>
            <person name="Johnson M."/>
            <person name="Bhonagiri V."/>
            <person name="Nash W.E."/>
            <person name="Warren W."/>
            <person name="Chinwalla A."/>
            <person name="Mardis E.R."/>
            <person name="Wilson R.K."/>
        </authorList>
    </citation>
    <scope>NUCLEOTIDE SEQUENCE [LARGE SCALE GENOMIC DNA]</scope>
    <source>
        <strain evidence="2 3">L1-82</strain>
    </source>
</reference>
<comment type="caution">
    <text evidence="2">The sequence shown here is derived from an EMBL/GenBank/DDBJ whole genome shotgun (WGS) entry which is preliminary data.</text>
</comment>
<dbReference type="HOGENOM" id="CLU_205988_0_0_9"/>
<protein>
    <submittedName>
        <fullName evidence="2">Uncharacterized protein</fullName>
    </submittedName>
</protein>
<feature type="region of interest" description="Disordered" evidence="1">
    <location>
        <begin position="1"/>
        <end position="53"/>
    </location>
</feature>
<evidence type="ECO:0000256" key="1">
    <source>
        <dbReference type="SAM" id="MobiDB-lite"/>
    </source>
</evidence>
<name>C7G922_9FIRM</name>
<organism evidence="2 3">
    <name type="scientific">Roseburia intestinalis L1-82</name>
    <dbReference type="NCBI Taxonomy" id="536231"/>
    <lineage>
        <taxon>Bacteria</taxon>
        <taxon>Bacillati</taxon>
        <taxon>Bacillota</taxon>
        <taxon>Clostridia</taxon>
        <taxon>Lachnospirales</taxon>
        <taxon>Lachnospiraceae</taxon>
        <taxon>Roseburia</taxon>
    </lineage>
</organism>
<proteinExistence type="predicted"/>
<dbReference type="AlphaFoldDB" id="C7G922"/>
<evidence type="ECO:0000313" key="3">
    <source>
        <dbReference type="Proteomes" id="UP000004828"/>
    </source>
</evidence>
<sequence>MEERTHEQNVTMTQSNWNPNMQTQNSYRNQGSQSREAPVQNVSWNRGTQEMPGDEIGIGKLKFIYR</sequence>
<dbReference type="RefSeq" id="WP_006856528.1">
    <property type="nucleotide sequence ID" value="NZ_LR027880.1"/>
</dbReference>
<evidence type="ECO:0000313" key="2">
    <source>
        <dbReference type="EMBL" id="EEV01673.1"/>
    </source>
</evidence>
<dbReference type="GeneID" id="61435303"/>
<dbReference type="EMBL" id="ABYJ02000065">
    <property type="protein sequence ID" value="EEV01673.1"/>
    <property type="molecule type" value="Genomic_DNA"/>
</dbReference>
<accession>C7G922</accession>
<feature type="compositionally biased region" description="Polar residues" evidence="1">
    <location>
        <begin position="8"/>
        <end position="48"/>
    </location>
</feature>